<keyword evidence="11" id="KW-0443">Lipid metabolism</keyword>
<feature type="binding site" evidence="14">
    <location>
        <position position="236"/>
    </location>
    <ligand>
        <name>FAD</name>
        <dbReference type="ChEBI" id="CHEBI:57692"/>
    </ligand>
</feature>
<dbReference type="PRINTS" id="PR00406">
    <property type="entry name" value="CYTB5RDTASE"/>
</dbReference>
<dbReference type="GO" id="GO:0016126">
    <property type="term" value="P:sterol biosynthetic process"/>
    <property type="evidence" value="ECO:0007669"/>
    <property type="project" value="UniProtKB-KW"/>
</dbReference>
<dbReference type="Pfam" id="PF00970">
    <property type="entry name" value="FAD_binding_6"/>
    <property type="match status" value="1"/>
</dbReference>
<dbReference type="GO" id="GO:0005739">
    <property type="term" value="C:mitochondrion"/>
    <property type="evidence" value="ECO:0000318"/>
    <property type="project" value="GO_Central"/>
</dbReference>
<keyword evidence="7" id="KW-0752">Steroid biosynthesis</keyword>
<feature type="binding site" evidence="14">
    <location>
        <position position="204"/>
    </location>
    <ligand>
        <name>FAD</name>
        <dbReference type="ChEBI" id="CHEBI:57692"/>
    </ligand>
</feature>
<evidence type="ECO:0000256" key="10">
    <source>
        <dbReference type="ARBA" id="ARBA00023027"/>
    </source>
</evidence>
<name>A0A9L0RD91_HORSE</name>
<accession>A0A9L0RD91</accession>
<dbReference type="GO" id="GO:0005829">
    <property type="term" value="C:cytosol"/>
    <property type="evidence" value="ECO:0007669"/>
    <property type="project" value="Ensembl"/>
</dbReference>
<dbReference type="PANTHER" id="PTHR19370">
    <property type="entry name" value="NADH-CYTOCHROME B5 REDUCTASE"/>
    <property type="match status" value="1"/>
</dbReference>
<feature type="binding site" evidence="14">
    <location>
        <position position="295"/>
    </location>
    <ligand>
        <name>FAD</name>
        <dbReference type="ChEBI" id="CHEBI:57692"/>
    </ligand>
</feature>
<dbReference type="SUPFAM" id="SSF63380">
    <property type="entry name" value="Riboflavin synthase domain-like"/>
    <property type="match status" value="1"/>
</dbReference>
<comment type="cofactor">
    <cofactor evidence="1 14">
        <name>FAD</name>
        <dbReference type="ChEBI" id="CHEBI:57692"/>
    </cofactor>
</comment>
<dbReference type="PANTHER" id="PTHR19370:SF74">
    <property type="entry name" value="NADH-CYTOCHROME B5 REDUCTASE 1"/>
    <property type="match status" value="1"/>
</dbReference>
<evidence type="ECO:0000259" key="17">
    <source>
        <dbReference type="PROSITE" id="PS51384"/>
    </source>
</evidence>
<reference evidence="18" key="3">
    <citation type="submission" date="2025-09" db="UniProtKB">
        <authorList>
            <consortium name="Ensembl"/>
        </authorList>
    </citation>
    <scope>IDENTIFICATION</scope>
    <source>
        <strain evidence="18">Thoroughbred</strain>
    </source>
</reference>
<evidence type="ECO:0000256" key="4">
    <source>
        <dbReference type="ARBA" id="ARBA00022516"/>
    </source>
</evidence>
<keyword evidence="4" id="KW-0444">Lipid biosynthesis</keyword>
<evidence type="ECO:0000256" key="13">
    <source>
        <dbReference type="ARBA" id="ARBA00023221"/>
    </source>
</evidence>
<evidence type="ECO:0000256" key="1">
    <source>
        <dbReference type="ARBA" id="ARBA00001974"/>
    </source>
</evidence>
<dbReference type="EC" id="1.6.2.2" evidence="3"/>
<dbReference type="PROSITE" id="PS51384">
    <property type="entry name" value="FAD_FR"/>
    <property type="match status" value="1"/>
</dbReference>
<keyword evidence="9" id="KW-0756">Sterol biosynthesis</keyword>
<dbReference type="InterPro" id="IPR017938">
    <property type="entry name" value="Riboflavin_synthase-like_b-brl"/>
</dbReference>
<gene>
    <name evidence="18" type="primary">CYB5R1</name>
</gene>
<evidence type="ECO:0000256" key="2">
    <source>
        <dbReference type="ARBA" id="ARBA00006105"/>
    </source>
</evidence>
<feature type="binding site" evidence="14">
    <location>
        <position position="202"/>
    </location>
    <ligand>
        <name>FAD</name>
        <dbReference type="ChEBI" id="CHEBI:57692"/>
    </ligand>
</feature>
<evidence type="ECO:0000313" key="19">
    <source>
        <dbReference type="Proteomes" id="UP000002281"/>
    </source>
</evidence>
<reference evidence="18 19" key="1">
    <citation type="journal article" date="2009" name="Science">
        <title>Genome sequence, comparative analysis, and population genetics of the domestic horse.</title>
        <authorList>
            <consortium name="Broad Institute Genome Sequencing Platform"/>
            <consortium name="Broad Institute Whole Genome Assembly Team"/>
            <person name="Wade C.M."/>
            <person name="Giulotto E."/>
            <person name="Sigurdsson S."/>
            <person name="Zoli M."/>
            <person name="Gnerre S."/>
            <person name="Imsland F."/>
            <person name="Lear T.L."/>
            <person name="Adelson D.L."/>
            <person name="Bailey E."/>
            <person name="Bellone R.R."/>
            <person name="Bloecker H."/>
            <person name="Distl O."/>
            <person name="Edgar R.C."/>
            <person name="Garber M."/>
            <person name="Leeb T."/>
            <person name="Mauceli E."/>
            <person name="MacLeod J.N."/>
            <person name="Penedo M.C.T."/>
            <person name="Raison J.M."/>
            <person name="Sharpe T."/>
            <person name="Vogel J."/>
            <person name="Andersson L."/>
            <person name="Antczak D.F."/>
            <person name="Biagi T."/>
            <person name="Binns M.M."/>
            <person name="Chowdhary B.P."/>
            <person name="Coleman S.J."/>
            <person name="Della Valle G."/>
            <person name="Fryc S."/>
            <person name="Guerin G."/>
            <person name="Hasegawa T."/>
            <person name="Hill E.W."/>
            <person name="Jurka J."/>
            <person name="Kiialainen A."/>
            <person name="Lindgren G."/>
            <person name="Liu J."/>
            <person name="Magnani E."/>
            <person name="Mickelson J.R."/>
            <person name="Murray J."/>
            <person name="Nergadze S.G."/>
            <person name="Onofrio R."/>
            <person name="Pedroni S."/>
            <person name="Piras M.F."/>
            <person name="Raudsepp T."/>
            <person name="Rocchi M."/>
            <person name="Roeed K.H."/>
            <person name="Ryder O.A."/>
            <person name="Searle S."/>
            <person name="Skow L."/>
            <person name="Swinburne J.E."/>
            <person name="Syvaenen A.C."/>
            <person name="Tozaki T."/>
            <person name="Valberg S.J."/>
            <person name="Vaudin M."/>
            <person name="White J.R."/>
            <person name="Zody M.C."/>
            <person name="Lander E.S."/>
            <person name="Lindblad-Toh K."/>
        </authorList>
    </citation>
    <scope>NUCLEOTIDE SEQUENCE [LARGE SCALE GENOMIC DNA]</scope>
    <source>
        <strain evidence="18 19">Thoroughbred</strain>
    </source>
</reference>
<feature type="binding site" evidence="14">
    <location>
        <position position="219"/>
    </location>
    <ligand>
        <name>FAD</name>
        <dbReference type="ChEBI" id="CHEBI:57692"/>
    </ligand>
</feature>
<dbReference type="InterPro" id="IPR008333">
    <property type="entry name" value="Cbr1-like_FAD-bd_dom"/>
</dbReference>
<feature type="binding site" evidence="14">
    <location>
        <position position="238"/>
    </location>
    <ligand>
        <name>FAD</name>
        <dbReference type="ChEBI" id="CHEBI:57692"/>
    </ligand>
</feature>
<dbReference type="InterPro" id="IPR039261">
    <property type="entry name" value="FNR_nucleotide-bd"/>
</dbReference>
<keyword evidence="16" id="KW-1133">Transmembrane helix</keyword>
<reference evidence="18" key="2">
    <citation type="submission" date="2025-08" db="UniProtKB">
        <authorList>
            <consortium name="Ensembl"/>
        </authorList>
    </citation>
    <scope>IDENTIFICATION</scope>
    <source>
        <strain evidence="18">Thoroughbred</strain>
    </source>
</reference>
<feature type="region of interest" description="Disordered" evidence="15">
    <location>
        <begin position="40"/>
        <end position="106"/>
    </location>
</feature>
<dbReference type="InterPro" id="IPR001709">
    <property type="entry name" value="Flavoprot_Pyr_Nucl_cyt_Rdtase"/>
</dbReference>
<evidence type="ECO:0000256" key="5">
    <source>
        <dbReference type="ARBA" id="ARBA00022630"/>
    </source>
</evidence>
<dbReference type="Proteomes" id="UP000002281">
    <property type="component" value="Chromosome 30"/>
</dbReference>
<evidence type="ECO:0000256" key="15">
    <source>
        <dbReference type="SAM" id="MobiDB-lite"/>
    </source>
</evidence>
<dbReference type="GeneTree" id="ENSGT00940000160784"/>
<dbReference type="InterPro" id="IPR001433">
    <property type="entry name" value="OxRdtase_FAD/NAD-bd"/>
</dbReference>
<evidence type="ECO:0000256" key="11">
    <source>
        <dbReference type="ARBA" id="ARBA00023098"/>
    </source>
</evidence>
<keyword evidence="8" id="KW-0560">Oxidoreductase</keyword>
<feature type="compositionally biased region" description="Gly residues" evidence="15">
    <location>
        <begin position="88"/>
        <end position="98"/>
    </location>
</feature>
<feature type="transmembrane region" description="Helical" evidence="16">
    <location>
        <begin position="114"/>
        <end position="136"/>
    </location>
</feature>
<evidence type="ECO:0000256" key="6">
    <source>
        <dbReference type="ARBA" id="ARBA00022827"/>
    </source>
</evidence>
<dbReference type="GO" id="GO:0071949">
    <property type="term" value="F:FAD binding"/>
    <property type="evidence" value="ECO:0000318"/>
    <property type="project" value="GO_Central"/>
</dbReference>
<evidence type="ECO:0000256" key="14">
    <source>
        <dbReference type="PIRSR" id="PIRSR601834-1"/>
    </source>
</evidence>
<dbReference type="FunFam" id="3.40.50.80:FF:000005">
    <property type="entry name" value="NADH-cytochrome b5 reductase"/>
    <property type="match status" value="1"/>
</dbReference>
<protein>
    <recommendedName>
        <fullName evidence="3">cytochrome-b5 reductase</fullName>
        <ecNumber evidence="3">1.6.2.2</ecNumber>
    </recommendedName>
</protein>
<dbReference type="Pfam" id="PF00175">
    <property type="entry name" value="NAD_binding_1"/>
    <property type="match status" value="1"/>
</dbReference>
<evidence type="ECO:0000256" key="12">
    <source>
        <dbReference type="ARBA" id="ARBA00023166"/>
    </source>
</evidence>
<evidence type="ECO:0000256" key="7">
    <source>
        <dbReference type="ARBA" id="ARBA00022955"/>
    </source>
</evidence>
<sequence>AGRSGRDRRLGRRGWNCCLQRSLAPRRIVGSARRLAVEDTARGHGFPAGEPPRSPLAPRAAPGDSAPSGSGRSALDQGSFRRPSPGCRGPGTAHGGSGPRPDTPAPALERLSPVLLASLGVGLLTLLGLALGSYLVRRSRRPLVTLLDPNEKYLLRLLDKTTVSHNTKRFRFALPTAHHVLGLPVGKHVYLSARIDGSLVIRPYTPVTSDEDQGYVDLVIKVYLKGVHPKFPEGGKMSQYLNSLKIGDVVEFRGPSGLLTYTGKGTFSIQPNKKSPPEPRVVKKLGMIAGGTGVTPMLQLLRAVLSDPQDPTQCFLLFANQTEKDIILREDLEELQARYPRRFKLWFTLDHPSEEWAYSKGFVTADMIRDHLPAPADDVLLLLCGPPPMVQLACHPNLDKLGYTQKMRFTY</sequence>
<keyword evidence="13" id="KW-0753">Steroid metabolism</keyword>
<evidence type="ECO:0000313" key="18">
    <source>
        <dbReference type="Ensembl" id="ENSECAP00000061948.1"/>
    </source>
</evidence>
<comment type="similarity">
    <text evidence="2">Belongs to the flavoprotein pyridine nucleotide cytochrome reductase family.</text>
</comment>
<evidence type="ECO:0000256" key="8">
    <source>
        <dbReference type="ARBA" id="ARBA00023002"/>
    </source>
</evidence>
<keyword evidence="6 14" id="KW-0274">FAD</keyword>
<dbReference type="FunFam" id="2.40.30.10:FF:000021">
    <property type="entry name" value="NADH-cytochrome b5 reductase"/>
    <property type="match status" value="1"/>
</dbReference>
<keyword evidence="5 14" id="KW-0285">Flavoprotein</keyword>
<feature type="binding site" evidence="14">
    <location>
        <position position="203"/>
    </location>
    <ligand>
        <name>FAD</name>
        <dbReference type="ChEBI" id="CHEBI:57692"/>
    </ligand>
</feature>
<dbReference type="Gene3D" id="3.40.50.80">
    <property type="entry name" value="Nucleotide-binding domain of ferredoxin-NADP reductase (FNR) module"/>
    <property type="match status" value="1"/>
</dbReference>
<dbReference type="Gene3D" id="2.40.30.10">
    <property type="entry name" value="Translation factors"/>
    <property type="match status" value="1"/>
</dbReference>
<dbReference type="InterPro" id="IPR017927">
    <property type="entry name" value="FAD-bd_FR_type"/>
</dbReference>
<dbReference type="Ensembl" id="ENSECAT00000139034.1">
    <property type="protein sequence ID" value="ENSECAP00000061948.1"/>
    <property type="gene ID" value="ENSECAG00000009763.3"/>
</dbReference>
<evidence type="ECO:0000256" key="16">
    <source>
        <dbReference type="SAM" id="Phobius"/>
    </source>
</evidence>
<proteinExistence type="inferred from homology"/>
<keyword evidence="10" id="KW-0520">NAD</keyword>
<dbReference type="SUPFAM" id="SSF52343">
    <property type="entry name" value="Ferredoxin reductase-like, C-terminal NADP-linked domain"/>
    <property type="match status" value="1"/>
</dbReference>
<keyword evidence="19" id="KW-1185">Reference proteome</keyword>
<dbReference type="PRINTS" id="PR00371">
    <property type="entry name" value="FPNCR"/>
</dbReference>
<evidence type="ECO:0000256" key="3">
    <source>
        <dbReference type="ARBA" id="ARBA00012011"/>
    </source>
</evidence>
<dbReference type="CDD" id="cd06183">
    <property type="entry name" value="cyt_b5_reduct_like"/>
    <property type="match status" value="1"/>
</dbReference>
<dbReference type="InterPro" id="IPR001834">
    <property type="entry name" value="CBR-like"/>
</dbReference>
<dbReference type="GO" id="GO:0004128">
    <property type="term" value="F:cytochrome-b5 reductase activity, acting on NAD(P)H"/>
    <property type="evidence" value="ECO:0000318"/>
    <property type="project" value="GO_Central"/>
</dbReference>
<keyword evidence="16" id="KW-0812">Transmembrane</keyword>
<feature type="domain" description="FAD-binding FR-type" evidence="17">
    <location>
        <begin position="150"/>
        <end position="262"/>
    </location>
</feature>
<keyword evidence="12" id="KW-1207">Sterol metabolism</keyword>
<dbReference type="AlphaFoldDB" id="A0A9L0RD91"/>
<feature type="binding site" evidence="14">
    <location>
        <position position="221"/>
    </location>
    <ligand>
        <name>FAD</name>
        <dbReference type="ChEBI" id="CHEBI:57692"/>
    </ligand>
</feature>
<evidence type="ECO:0000256" key="9">
    <source>
        <dbReference type="ARBA" id="ARBA00023011"/>
    </source>
</evidence>
<organism evidence="18 19">
    <name type="scientific">Equus caballus</name>
    <name type="common">Horse</name>
    <dbReference type="NCBI Taxonomy" id="9796"/>
    <lineage>
        <taxon>Eukaryota</taxon>
        <taxon>Metazoa</taxon>
        <taxon>Chordata</taxon>
        <taxon>Craniata</taxon>
        <taxon>Vertebrata</taxon>
        <taxon>Euteleostomi</taxon>
        <taxon>Mammalia</taxon>
        <taxon>Eutheria</taxon>
        <taxon>Laurasiatheria</taxon>
        <taxon>Perissodactyla</taxon>
        <taxon>Equidae</taxon>
        <taxon>Equus</taxon>
    </lineage>
</organism>
<dbReference type="GO" id="GO:0090524">
    <property type="term" value="F:cytochrome-b5 reductase activity, acting on NADH"/>
    <property type="evidence" value="ECO:0007669"/>
    <property type="project" value="UniProtKB-EC"/>
</dbReference>
<feature type="binding site" evidence="14">
    <location>
        <position position="237"/>
    </location>
    <ligand>
        <name>FAD</name>
        <dbReference type="ChEBI" id="CHEBI:57692"/>
    </ligand>
</feature>
<keyword evidence="16" id="KW-0472">Membrane</keyword>